<dbReference type="EMBL" id="VDCV01000003">
    <property type="protein sequence ID" value="KAB5564289.1"/>
    <property type="molecule type" value="Genomic_DNA"/>
</dbReference>
<dbReference type="InterPro" id="IPR044687">
    <property type="entry name" value="LPA3"/>
</dbReference>
<sequence length="364" mass="41624">MALSYTTTMASSLLPAATPALPNKKRFWMKKEDLFRIASKLTVSRNGRGSSVEYDVPFPRDYEELLDQAKKATEFAWEDNKQLMEIEFPTAGLESVPGDGEGGIEMTGSIQLIREFCDRFVSPEKTTRTRIHLILCTNLSMDLSQFFPEANEVKFARQSAFEGSSLKLDYLTKPSFFEDFGFVEKVKMKDRVKPEDELFLVAYPYFNVNEMLVVEELYKEAVVETARKLIIFNGELDRIRSGYYPSFFYPKLASLLKTLFPMMETVYYIHNFKGRSGGTLFRFMLATNGATQVPGKSYEKLGMPIYVCINRKLCPPLKKLPWIFCRQFENLVYTSKVCIFMTLAASFTLPPTFSASSIEEASLK</sequence>
<dbReference type="Proteomes" id="UP000326939">
    <property type="component" value="Chromosome 3"/>
</dbReference>
<dbReference type="AlphaFoldDB" id="A0A5N5NAI5"/>
<dbReference type="Pfam" id="PF09353">
    <property type="entry name" value="DUF1995"/>
    <property type="match status" value="1"/>
</dbReference>
<keyword evidence="3" id="KW-1185">Reference proteome</keyword>
<organism evidence="2 3">
    <name type="scientific">Salix brachista</name>
    <dbReference type="NCBI Taxonomy" id="2182728"/>
    <lineage>
        <taxon>Eukaryota</taxon>
        <taxon>Viridiplantae</taxon>
        <taxon>Streptophyta</taxon>
        <taxon>Embryophyta</taxon>
        <taxon>Tracheophyta</taxon>
        <taxon>Spermatophyta</taxon>
        <taxon>Magnoliopsida</taxon>
        <taxon>eudicotyledons</taxon>
        <taxon>Gunneridae</taxon>
        <taxon>Pentapetalae</taxon>
        <taxon>rosids</taxon>
        <taxon>fabids</taxon>
        <taxon>Malpighiales</taxon>
        <taxon>Salicaceae</taxon>
        <taxon>Saliceae</taxon>
        <taxon>Salix</taxon>
    </lineage>
</organism>
<dbReference type="InterPro" id="IPR018962">
    <property type="entry name" value="DUF1995"/>
</dbReference>
<accession>A0A5N5NAI5</accession>
<evidence type="ECO:0000313" key="3">
    <source>
        <dbReference type="Proteomes" id="UP000326939"/>
    </source>
</evidence>
<comment type="caution">
    <text evidence="2">The sequence shown here is derived from an EMBL/GenBank/DDBJ whole genome shotgun (WGS) entry which is preliminary data.</text>
</comment>
<evidence type="ECO:0000259" key="1">
    <source>
        <dbReference type="Pfam" id="PF09353"/>
    </source>
</evidence>
<protein>
    <recommendedName>
        <fullName evidence="1">DUF1995 domain-containing protein</fullName>
    </recommendedName>
</protein>
<feature type="domain" description="DUF1995" evidence="1">
    <location>
        <begin position="59"/>
        <end position="282"/>
    </location>
</feature>
<reference evidence="3" key="1">
    <citation type="journal article" date="2019" name="Gigascience">
        <title>De novo genome assembly of the endangered Acer yangbiense, a plant species with extremely small populations endemic to Yunnan Province, China.</title>
        <authorList>
            <person name="Yang J."/>
            <person name="Wariss H.M."/>
            <person name="Tao L."/>
            <person name="Zhang R."/>
            <person name="Yun Q."/>
            <person name="Hollingsworth P."/>
            <person name="Dao Z."/>
            <person name="Luo G."/>
            <person name="Guo H."/>
            <person name="Ma Y."/>
            <person name="Sun W."/>
        </authorList>
    </citation>
    <scope>NUCLEOTIDE SEQUENCE [LARGE SCALE GENOMIC DNA]</scope>
    <source>
        <strain evidence="3">cv. br00</strain>
    </source>
</reference>
<proteinExistence type="predicted"/>
<dbReference type="PANTHER" id="PTHR34051:SF1">
    <property type="entry name" value="PROTEIN LOW PSII ACCUMULATION 3, CHLOROPLASTIC"/>
    <property type="match status" value="1"/>
</dbReference>
<gene>
    <name evidence="2" type="ORF">DKX38_004343</name>
</gene>
<name>A0A5N5NAI5_9ROSI</name>
<evidence type="ECO:0000313" key="2">
    <source>
        <dbReference type="EMBL" id="KAB5564289.1"/>
    </source>
</evidence>
<dbReference type="PANTHER" id="PTHR34051">
    <property type="entry name" value="PROTEIN LOW PSII ACCUMULATION 3, CHLOROPLASTIC"/>
    <property type="match status" value="1"/>
</dbReference>